<evidence type="ECO:0000256" key="1">
    <source>
        <dbReference type="SAM" id="MobiDB-lite"/>
    </source>
</evidence>
<feature type="region of interest" description="Disordered" evidence="1">
    <location>
        <begin position="113"/>
        <end position="132"/>
    </location>
</feature>
<sequence>MTSPSETALFFCTDLQYHWTSLIASQDRQFLVLCSANITAGGDKKWRRRSPAGPEHKHNLNQDEEPEAKARLRVQQEQRHLQTYWSMHRYRNFLHRRYCSLLSDKLHSQRLHQERARAPPTSPNHRTTQKKHKMTFSKLTHNDEYLKDIPKTSYYLIFELQNELVQHGHLQTPHKLEAFYNSIQYNRHPSKLQRGLLHIKTNMLNKKPAVTVSTPCDTDDSDTEHDMRLAMGGSESDQCTSDSLEMDEFEQMFLKMKMPTFLTLQPNFTRNFQSTLPHSITHEIPKKSRKAEIYLKLLDRKIDSVCWLQEENQKIPELTHPDIDSHKKATPSLTLSQLNDHYSPLPSAQDKFNQVENNNLQTFGQSVILENMKLQKASPEPLCIEDVCGEKDVKVISCGLKLWKNYTLVSE</sequence>
<evidence type="ECO:0000313" key="2">
    <source>
        <dbReference type="EMBL" id="KAK7902191.1"/>
    </source>
</evidence>
<gene>
    <name evidence="2" type="ORF">WMY93_018960</name>
</gene>
<keyword evidence="3" id="KW-1185">Reference proteome</keyword>
<accession>A0AAW0NX37</accession>
<protein>
    <submittedName>
        <fullName evidence="2">Uncharacterized protein</fullName>
    </submittedName>
</protein>
<feature type="compositionally biased region" description="Basic and acidic residues" evidence="1">
    <location>
        <begin position="54"/>
        <end position="67"/>
    </location>
</feature>
<organism evidence="2 3">
    <name type="scientific">Mugilogobius chulae</name>
    <name type="common">yellowstripe goby</name>
    <dbReference type="NCBI Taxonomy" id="88201"/>
    <lineage>
        <taxon>Eukaryota</taxon>
        <taxon>Metazoa</taxon>
        <taxon>Chordata</taxon>
        <taxon>Craniata</taxon>
        <taxon>Vertebrata</taxon>
        <taxon>Euteleostomi</taxon>
        <taxon>Actinopterygii</taxon>
        <taxon>Neopterygii</taxon>
        <taxon>Teleostei</taxon>
        <taxon>Neoteleostei</taxon>
        <taxon>Acanthomorphata</taxon>
        <taxon>Gobiaria</taxon>
        <taxon>Gobiiformes</taxon>
        <taxon>Gobioidei</taxon>
        <taxon>Gobiidae</taxon>
        <taxon>Gobionellinae</taxon>
        <taxon>Mugilogobius</taxon>
    </lineage>
</organism>
<feature type="region of interest" description="Disordered" evidence="1">
    <location>
        <begin position="43"/>
        <end position="67"/>
    </location>
</feature>
<dbReference type="EMBL" id="JBBPFD010000013">
    <property type="protein sequence ID" value="KAK7902191.1"/>
    <property type="molecule type" value="Genomic_DNA"/>
</dbReference>
<comment type="caution">
    <text evidence="2">The sequence shown here is derived from an EMBL/GenBank/DDBJ whole genome shotgun (WGS) entry which is preliminary data.</text>
</comment>
<evidence type="ECO:0000313" key="3">
    <source>
        <dbReference type="Proteomes" id="UP001460270"/>
    </source>
</evidence>
<name>A0AAW0NX37_9GOBI</name>
<dbReference type="Proteomes" id="UP001460270">
    <property type="component" value="Unassembled WGS sequence"/>
</dbReference>
<dbReference type="AlphaFoldDB" id="A0AAW0NX37"/>
<reference evidence="3" key="1">
    <citation type="submission" date="2024-04" db="EMBL/GenBank/DDBJ databases">
        <title>Salinicola lusitanus LLJ914,a marine bacterium isolated from the Okinawa Trough.</title>
        <authorList>
            <person name="Li J."/>
        </authorList>
    </citation>
    <scope>NUCLEOTIDE SEQUENCE [LARGE SCALE GENOMIC DNA]</scope>
</reference>
<proteinExistence type="predicted"/>